<dbReference type="InterPro" id="IPR013325">
    <property type="entry name" value="RNA_pol_sigma_r2"/>
</dbReference>
<evidence type="ECO:0000259" key="8">
    <source>
        <dbReference type="PROSITE" id="PS00715"/>
    </source>
</evidence>
<evidence type="ECO:0000313" key="10">
    <source>
        <dbReference type="Proteomes" id="UP001199319"/>
    </source>
</evidence>
<comment type="function">
    <text evidence="7">Sigma factors are initiation factors that promote the attachment of RNA polymerase to specific initiation sites and are then released. Sigma-S contributes to the protection against external stress, thus playing a role in cellular fitness and survival.</text>
</comment>
<sequence>MVLDTGLRYDQLENLSDEELCFLSRAGQRQAEDVLATRYHWLVRSCARPYFLIGGDSEDLMQEGMFGLIKAMREFDPQRSPLFRPFAGLCIHQQVCSALRRDASQKNAPLNQSVPLNPSLLNANSVFVQVDPERLLIDREKAASLLENTRKQLSAFEEKILGLFLDGLAYGEIAETVGKPIKSVDNAVQRIRRKVARQLSSGDISNS</sequence>
<dbReference type="InterPro" id="IPR016371">
    <property type="entry name" value="RNA_pol_sigma-H_factor"/>
</dbReference>
<dbReference type="SUPFAM" id="SSF88946">
    <property type="entry name" value="Sigma2 domain of RNA polymerase sigma factors"/>
    <property type="match status" value="1"/>
</dbReference>
<proteinExistence type="inferred from homology"/>
<protein>
    <recommendedName>
        <fullName evidence="2">RNA polymerase sigma factor SigS</fullName>
    </recommendedName>
</protein>
<keyword evidence="6" id="KW-0804">Transcription</keyword>
<dbReference type="RefSeq" id="WP_302928254.1">
    <property type="nucleotide sequence ID" value="NZ_JAJEPW010000011.1"/>
</dbReference>
<comment type="caution">
    <text evidence="9">The sequence shown here is derived from an EMBL/GenBank/DDBJ whole genome shotgun (WGS) entry which is preliminary data.</text>
</comment>
<dbReference type="InterPro" id="IPR000943">
    <property type="entry name" value="RNA_pol_sigma70"/>
</dbReference>
<evidence type="ECO:0000256" key="6">
    <source>
        <dbReference type="ARBA" id="ARBA00023163"/>
    </source>
</evidence>
<reference evidence="9" key="1">
    <citation type="submission" date="2021-10" db="EMBL/GenBank/DDBJ databases">
        <title>Anaerobic single-cell dispensing facilitates the cultivation of human gut bacteria.</title>
        <authorList>
            <person name="Afrizal A."/>
        </authorList>
    </citation>
    <scope>NUCLEOTIDE SEQUENCE</scope>
    <source>
        <strain evidence="9">CLA-AA-H272</strain>
    </source>
</reference>
<name>A0AAE3AB74_9FIRM</name>
<dbReference type="InterPro" id="IPR036388">
    <property type="entry name" value="WH-like_DNA-bd_sf"/>
</dbReference>
<evidence type="ECO:0000313" key="9">
    <source>
        <dbReference type="EMBL" id="MCC2128949.1"/>
    </source>
</evidence>
<dbReference type="InterPro" id="IPR007627">
    <property type="entry name" value="RNA_pol_sigma70_r2"/>
</dbReference>
<keyword evidence="3" id="KW-0805">Transcription regulation</keyword>
<evidence type="ECO:0000256" key="7">
    <source>
        <dbReference type="ARBA" id="ARBA00024701"/>
    </source>
</evidence>
<comment type="similarity">
    <text evidence="1">Belongs to the sigma-70 factor family.</text>
</comment>
<dbReference type="Gene3D" id="1.10.10.10">
    <property type="entry name" value="Winged helix-like DNA-binding domain superfamily/Winged helix DNA-binding domain"/>
    <property type="match status" value="1"/>
</dbReference>
<evidence type="ECO:0000256" key="1">
    <source>
        <dbReference type="ARBA" id="ARBA00007788"/>
    </source>
</evidence>
<keyword evidence="4" id="KW-0731">Sigma factor</keyword>
<dbReference type="AlphaFoldDB" id="A0AAE3AB74"/>
<dbReference type="Gene3D" id="1.20.120.1810">
    <property type="match status" value="1"/>
</dbReference>
<organism evidence="9 10">
    <name type="scientific">Brotocaccenecus cirricatena</name>
    <dbReference type="NCBI Taxonomy" id="3064195"/>
    <lineage>
        <taxon>Bacteria</taxon>
        <taxon>Bacillati</taxon>
        <taxon>Bacillota</taxon>
        <taxon>Clostridia</taxon>
        <taxon>Eubacteriales</taxon>
        <taxon>Oscillospiraceae</taxon>
        <taxon>Brotocaccenecus</taxon>
    </lineage>
</organism>
<dbReference type="Pfam" id="PF04542">
    <property type="entry name" value="Sigma70_r2"/>
    <property type="match status" value="1"/>
</dbReference>
<dbReference type="PANTHER" id="PTHR30385">
    <property type="entry name" value="SIGMA FACTOR F FLAGELLAR"/>
    <property type="match status" value="1"/>
</dbReference>
<dbReference type="SUPFAM" id="SSF46894">
    <property type="entry name" value="C-terminal effector domain of the bipartite response regulators"/>
    <property type="match status" value="1"/>
</dbReference>
<keyword evidence="10" id="KW-1185">Reference proteome</keyword>
<dbReference type="InterPro" id="IPR016032">
    <property type="entry name" value="Sig_transdc_resp-reg_C-effctor"/>
</dbReference>
<gene>
    <name evidence="9" type="ORF">LKD37_05360</name>
</gene>
<dbReference type="Proteomes" id="UP001199319">
    <property type="component" value="Unassembled WGS sequence"/>
</dbReference>
<dbReference type="NCBIfam" id="TIGR02937">
    <property type="entry name" value="sigma70-ECF"/>
    <property type="match status" value="1"/>
</dbReference>
<dbReference type="GO" id="GO:0003677">
    <property type="term" value="F:DNA binding"/>
    <property type="evidence" value="ECO:0007669"/>
    <property type="project" value="UniProtKB-KW"/>
</dbReference>
<dbReference type="EMBL" id="JAJEPW010000011">
    <property type="protein sequence ID" value="MCC2128949.1"/>
    <property type="molecule type" value="Genomic_DNA"/>
</dbReference>
<evidence type="ECO:0000256" key="2">
    <source>
        <dbReference type="ARBA" id="ARBA00021245"/>
    </source>
</evidence>
<dbReference type="InterPro" id="IPR014284">
    <property type="entry name" value="RNA_pol_sigma-70_dom"/>
</dbReference>
<accession>A0AAE3AB74</accession>
<keyword evidence="5" id="KW-0238">DNA-binding</keyword>
<dbReference type="GO" id="GO:0006352">
    <property type="term" value="P:DNA-templated transcription initiation"/>
    <property type="evidence" value="ECO:0007669"/>
    <property type="project" value="InterPro"/>
</dbReference>
<dbReference type="PROSITE" id="PS00715">
    <property type="entry name" value="SIGMA70_1"/>
    <property type="match status" value="1"/>
</dbReference>
<dbReference type="PANTHER" id="PTHR30385:SF1">
    <property type="entry name" value="RNA POLYMERASE SIGMA-H FACTOR"/>
    <property type="match status" value="1"/>
</dbReference>
<evidence type="ECO:0000256" key="4">
    <source>
        <dbReference type="ARBA" id="ARBA00023082"/>
    </source>
</evidence>
<feature type="domain" description="RNA polymerase sigma-70" evidence="8">
    <location>
        <begin position="59"/>
        <end position="72"/>
    </location>
</feature>
<evidence type="ECO:0000256" key="5">
    <source>
        <dbReference type="ARBA" id="ARBA00023125"/>
    </source>
</evidence>
<evidence type="ECO:0000256" key="3">
    <source>
        <dbReference type="ARBA" id="ARBA00023015"/>
    </source>
</evidence>
<dbReference type="GO" id="GO:0016987">
    <property type="term" value="F:sigma factor activity"/>
    <property type="evidence" value="ECO:0007669"/>
    <property type="project" value="UniProtKB-KW"/>
</dbReference>
<dbReference type="PIRSF" id="PIRSF002939">
    <property type="entry name" value="RNA_polymerase_sigma-H_factor"/>
    <property type="match status" value="1"/>
</dbReference>